<proteinExistence type="predicted"/>
<dbReference type="PROSITE" id="PS50097">
    <property type="entry name" value="BTB"/>
    <property type="match status" value="1"/>
</dbReference>
<comment type="caution">
    <text evidence="2">The sequence shown here is derived from an EMBL/GenBank/DDBJ whole genome shotgun (WGS) entry which is preliminary data.</text>
</comment>
<keyword evidence="3" id="KW-1185">Reference proteome</keyword>
<dbReference type="EMBL" id="BGPR01002704">
    <property type="protein sequence ID" value="GBM77699.1"/>
    <property type="molecule type" value="Genomic_DNA"/>
</dbReference>
<dbReference type="Gene3D" id="3.30.710.10">
    <property type="entry name" value="Potassium Channel Kv1.1, Chain A"/>
    <property type="match status" value="1"/>
</dbReference>
<dbReference type="Proteomes" id="UP000499080">
    <property type="component" value="Unassembled WGS sequence"/>
</dbReference>
<dbReference type="SUPFAM" id="SSF54695">
    <property type="entry name" value="POZ domain"/>
    <property type="match status" value="1"/>
</dbReference>
<name>A0A4Y2IKD0_ARAVE</name>
<accession>A0A4Y2IKD0</accession>
<evidence type="ECO:0000313" key="3">
    <source>
        <dbReference type="Proteomes" id="UP000499080"/>
    </source>
</evidence>
<dbReference type="InterPro" id="IPR011333">
    <property type="entry name" value="SKP1/BTB/POZ_sf"/>
</dbReference>
<reference evidence="2 3" key="1">
    <citation type="journal article" date="2019" name="Sci. Rep.">
        <title>Orb-weaving spider Araneus ventricosus genome elucidates the spidroin gene catalogue.</title>
        <authorList>
            <person name="Kono N."/>
            <person name="Nakamura H."/>
            <person name="Ohtoshi R."/>
            <person name="Moran D.A.P."/>
            <person name="Shinohara A."/>
            <person name="Yoshida Y."/>
            <person name="Fujiwara M."/>
            <person name="Mori M."/>
            <person name="Tomita M."/>
            <person name="Arakawa K."/>
        </authorList>
    </citation>
    <scope>NUCLEOTIDE SEQUENCE [LARGE SCALE GENOMIC DNA]</scope>
</reference>
<dbReference type="CDD" id="cd18186">
    <property type="entry name" value="BTB_POZ_ZBTB_KLHL-like"/>
    <property type="match status" value="1"/>
</dbReference>
<feature type="domain" description="BTB" evidence="1">
    <location>
        <begin position="103"/>
        <end position="170"/>
    </location>
</feature>
<sequence length="326" mass="37232">MWRLVLFPRCGEKENHIGLHLFIDSKAINVEIDSEIAFLALDATVLQSVSCTKRAFGKLSETGPFCCAKRECASAQYLLESYWKKLRESVLTALSSVNNGSLSDIKLRISTQTYPAHKFFLSARSPMFKAMFSTENKQKINDYVDIENLDDDTISQLLRYIYRSEVEQLDWSSATKLYVGADKFQILPFKDIFSSFLRTNSSVTNACEALELADLRQDEDLKGFVQDFILSSAASMASGEKKRRTEEENREFNQDWTETFAFMCNTDGLPTCLICHENLAHNKKSNLERHFTTKHTQFAGKYPTSDARKKAVEELQKTITVKFHAK</sequence>
<protein>
    <recommendedName>
        <fullName evidence="1">BTB domain-containing protein</fullName>
    </recommendedName>
</protein>
<dbReference type="InterPro" id="IPR000210">
    <property type="entry name" value="BTB/POZ_dom"/>
</dbReference>
<dbReference type="OrthoDB" id="6359816at2759"/>
<evidence type="ECO:0000259" key="1">
    <source>
        <dbReference type="PROSITE" id="PS50097"/>
    </source>
</evidence>
<dbReference type="Pfam" id="PF00651">
    <property type="entry name" value="BTB"/>
    <property type="match status" value="1"/>
</dbReference>
<dbReference type="PANTHER" id="PTHR24413">
    <property type="entry name" value="SPECKLE-TYPE POZ PROTEIN"/>
    <property type="match status" value="1"/>
</dbReference>
<dbReference type="AlphaFoldDB" id="A0A4Y2IKD0"/>
<dbReference type="SMART" id="SM00225">
    <property type="entry name" value="BTB"/>
    <property type="match status" value="1"/>
</dbReference>
<organism evidence="2 3">
    <name type="scientific">Araneus ventricosus</name>
    <name type="common">Orbweaver spider</name>
    <name type="synonym">Epeira ventricosa</name>
    <dbReference type="NCBI Taxonomy" id="182803"/>
    <lineage>
        <taxon>Eukaryota</taxon>
        <taxon>Metazoa</taxon>
        <taxon>Ecdysozoa</taxon>
        <taxon>Arthropoda</taxon>
        <taxon>Chelicerata</taxon>
        <taxon>Arachnida</taxon>
        <taxon>Araneae</taxon>
        <taxon>Araneomorphae</taxon>
        <taxon>Entelegynae</taxon>
        <taxon>Araneoidea</taxon>
        <taxon>Araneidae</taxon>
        <taxon>Araneus</taxon>
    </lineage>
</organism>
<evidence type="ECO:0000313" key="2">
    <source>
        <dbReference type="EMBL" id="GBM77699.1"/>
    </source>
</evidence>
<gene>
    <name evidence="2" type="ORF">AVEN_80302_1</name>
</gene>